<name>A0ABR0TP67_AURPU</name>
<feature type="compositionally biased region" description="Polar residues" evidence="4">
    <location>
        <begin position="285"/>
        <end position="294"/>
    </location>
</feature>
<feature type="compositionally biased region" description="Low complexity" evidence="4">
    <location>
        <begin position="19"/>
        <end position="35"/>
    </location>
</feature>
<feature type="domain" description="BZIP" evidence="5">
    <location>
        <begin position="77"/>
        <end position="91"/>
    </location>
</feature>
<dbReference type="Gene3D" id="1.20.5.170">
    <property type="match status" value="1"/>
</dbReference>
<keyword evidence="3" id="KW-0175">Coiled coil</keyword>
<comment type="subcellular location">
    <subcellularLocation>
        <location evidence="1">Nucleus</location>
    </subcellularLocation>
</comment>
<dbReference type="PANTHER" id="PTHR40621:SF9">
    <property type="entry name" value="MEAB PROTEIN"/>
    <property type="match status" value="1"/>
</dbReference>
<dbReference type="CDD" id="cd14688">
    <property type="entry name" value="bZIP_YAP"/>
    <property type="match status" value="1"/>
</dbReference>
<evidence type="ECO:0000313" key="6">
    <source>
        <dbReference type="EMBL" id="KAK6006218.1"/>
    </source>
</evidence>
<evidence type="ECO:0000256" key="1">
    <source>
        <dbReference type="ARBA" id="ARBA00004123"/>
    </source>
</evidence>
<dbReference type="InterPro" id="IPR004827">
    <property type="entry name" value="bZIP"/>
</dbReference>
<feature type="compositionally biased region" description="Basic residues" evidence="4">
    <location>
        <begin position="44"/>
        <end position="53"/>
    </location>
</feature>
<keyword evidence="2" id="KW-0539">Nucleus</keyword>
<dbReference type="InterPro" id="IPR050936">
    <property type="entry name" value="AP-1-like"/>
</dbReference>
<feature type="region of interest" description="Disordered" evidence="4">
    <location>
        <begin position="320"/>
        <end position="427"/>
    </location>
</feature>
<feature type="region of interest" description="Disordered" evidence="4">
    <location>
        <begin position="181"/>
        <end position="294"/>
    </location>
</feature>
<accession>A0ABR0TP67</accession>
<feature type="compositionally biased region" description="Basic and acidic residues" evidence="4">
    <location>
        <begin position="363"/>
        <end position="382"/>
    </location>
</feature>
<dbReference type="SMART" id="SM00338">
    <property type="entry name" value="BRLZ"/>
    <property type="match status" value="1"/>
</dbReference>
<feature type="region of interest" description="Disordered" evidence="4">
    <location>
        <begin position="1"/>
        <end position="57"/>
    </location>
</feature>
<protein>
    <recommendedName>
        <fullName evidence="5">BZIP domain-containing protein</fullName>
    </recommendedName>
</protein>
<feature type="compositionally biased region" description="Low complexity" evidence="4">
    <location>
        <begin position="218"/>
        <end position="232"/>
    </location>
</feature>
<feature type="coiled-coil region" evidence="3">
    <location>
        <begin position="96"/>
        <end position="123"/>
    </location>
</feature>
<reference evidence="6 7" key="1">
    <citation type="submission" date="2023-11" db="EMBL/GenBank/DDBJ databases">
        <title>Draft genome sequence and annotation of the polyextremotolerant black yeast-like fungus Aureobasidium pullulans NRRL 62042.</title>
        <authorList>
            <person name="Dielentheis-Frenken M.R.E."/>
            <person name="Wibberg D."/>
            <person name="Blank L.M."/>
            <person name="Tiso T."/>
        </authorList>
    </citation>
    <scope>NUCLEOTIDE SEQUENCE [LARGE SCALE GENOMIC DNA]</scope>
    <source>
        <strain evidence="6 7">NRRL 62042</strain>
    </source>
</reference>
<dbReference type="Pfam" id="PF00170">
    <property type="entry name" value="bZIP_1"/>
    <property type="match status" value="1"/>
</dbReference>
<proteinExistence type="predicted"/>
<dbReference type="Proteomes" id="UP001341245">
    <property type="component" value="Unassembled WGS sequence"/>
</dbReference>
<evidence type="ECO:0000256" key="2">
    <source>
        <dbReference type="ARBA" id="ARBA00023242"/>
    </source>
</evidence>
<keyword evidence="7" id="KW-1185">Reference proteome</keyword>
<feature type="compositionally biased region" description="Low complexity" evidence="4">
    <location>
        <begin position="252"/>
        <end position="262"/>
    </location>
</feature>
<dbReference type="EMBL" id="JASGXD010000004">
    <property type="protein sequence ID" value="KAK6006218.1"/>
    <property type="molecule type" value="Genomic_DNA"/>
</dbReference>
<dbReference type="SUPFAM" id="SSF57959">
    <property type="entry name" value="Leucine zipper domain"/>
    <property type="match status" value="1"/>
</dbReference>
<sequence>MAASDVASAIRDNGDAGQEATPSSLESTPEPSTTEIVQDQAQPQKRKGGRKPVRRDTFPYLISHVGDRLIYATSEERKQRNRQAQAAFRERRTEYIKQLETTIKHHEETLQTLQQSHRSAADECLMLRYKNSLLERILLEKGIDVQAELQMKTGSPALGHSYIPHHAPSSMAAAPLQRTALNRQHARRSGQVYPPRIGPGAAAQPDLSFSARSPQGHPTPSSHASSPTALSTQSPAALQPGAMTPPASVITGGQQQQYGVGQPPRSRYVMQHPPQHRGPAFSAPNGVSSMSDSTNGVAGNASAFYPSPFQKHIEQLDQEYDAQPTSSSMLETESEANEQTPVQPAEPPQFPSSNPYQGSHAAQHAEDHGPAKANAQEHDRSNPGEGQIPGMNQIFDPYDPMLDADPFGLSASMHFSTDYGFQHPPQR</sequence>
<evidence type="ECO:0000256" key="3">
    <source>
        <dbReference type="SAM" id="Coils"/>
    </source>
</evidence>
<organism evidence="6 7">
    <name type="scientific">Aureobasidium pullulans</name>
    <name type="common">Black yeast</name>
    <name type="synonym">Pullularia pullulans</name>
    <dbReference type="NCBI Taxonomy" id="5580"/>
    <lineage>
        <taxon>Eukaryota</taxon>
        <taxon>Fungi</taxon>
        <taxon>Dikarya</taxon>
        <taxon>Ascomycota</taxon>
        <taxon>Pezizomycotina</taxon>
        <taxon>Dothideomycetes</taxon>
        <taxon>Dothideomycetidae</taxon>
        <taxon>Dothideales</taxon>
        <taxon>Saccotheciaceae</taxon>
        <taxon>Aureobasidium</taxon>
    </lineage>
</organism>
<dbReference type="PROSITE" id="PS00036">
    <property type="entry name" value="BZIP_BASIC"/>
    <property type="match status" value="1"/>
</dbReference>
<evidence type="ECO:0000313" key="7">
    <source>
        <dbReference type="Proteomes" id="UP001341245"/>
    </source>
</evidence>
<gene>
    <name evidence="6" type="ORF">QM012_006628</name>
</gene>
<dbReference type="InterPro" id="IPR046347">
    <property type="entry name" value="bZIP_sf"/>
</dbReference>
<dbReference type="PANTHER" id="PTHR40621">
    <property type="entry name" value="TRANSCRIPTION FACTOR KAPC-RELATED"/>
    <property type="match status" value="1"/>
</dbReference>
<feature type="compositionally biased region" description="Polar residues" evidence="4">
    <location>
        <begin position="323"/>
        <end position="342"/>
    </location>
</feature>
<comment type="caution">
    <text evidence="6">The sequence shown here is derived from an EMBL/GenBank/DDBJ whole genome shotgun (WGS) entry which is preliminary data.</text>
</comment>
<evidence type="ECO:0000259" key="5">
    <source>
        <dbReference type="PROSITE" id="PS00036"/>
    </source>
</evidence>
<evidence type="ECO:0000256" key="4">
    <source>
        <dbReference type="SAM" id="MobiDB-lite"/>
    </source>
</evidence>